<evidence type="ECO:0000256" key="1">
    <source>
        <dbReference type="SAM" id="SignalP"/>
    </source>
</evidence>
<reference evidence="2 3" key="1">
    <citation type="journal article" date="2012" name="Genome Biol.">
        <title>Genome and low-iron response of an oceanic diatom adapted to chronic iron limitation.</title>
        <authorList>
            <person name="Lommer M."/>
            <person name="Specht M."/>
            <person name="Roy A.S."/>
            <person name="Kraemer L."/>
            <person name="Andreson R."/>
            <person name="Gutowska M.A."/>
            <person name="Wolf J."/>
            <person name="Bergner S.V."/>
            <person name="Schilhabel M.B."/>
            <person name="Klostermeier U.C."/>
            <person name="Beiko R.G."/>
            <person name="Rosenstiel P."/>
            <person name="Hippler M."/>
            <person name="Laroche J."/>
        </authorList>
    </citation>
    <scope>NUCLEOTIDE SEQUENCE [LARGE SCALE GENOMIC DNA]</scope>
    <source>
        <strain evidence="2 3">CCMP1005</strain>
    </source>
</reference>
<dbReference type="EMBL" id="AGNL01047594">
    <property type="protein sequence ID" value="EJK46697.1"/>
    <property type="molecule type" value="Genomic_DNA"/>
</dbReference>
<proteinExistence type="predicted"/>
<feature type="signal peptide" evidence="1">
    <location>
        <begin position="1"/>
        <end position="20"/>
    </location>
</feature>
<comment type="caution">
    <text evidence="2">The sequence shown here is derived from an EMBL/GenBank/DDBJ whole genome shotgun (WGS) entry which is preliminary data.</text>
</comment>
<feature type="chain" id="PRO_5003840320" evidence="1">
    <location>
        <begin position="21"/>
        <end position="275"/>
    </location>
</feature>
<organism evidence="2 3">
    <name type="scientific">Thalassiosira oceanica</name>
    <name type="common">Marine diatom</name>
    <dbReference type="NCBI Taxonomy" id="159749"/>
    <lineage>
        <taxon>Eukaryota</taxon>
        <taxon>Sar</taxon>
        <taxon>Stramenopiles</taxon>
        <taxon>Ochrophyta</taxon>
        <taxon>Bacillariophyta</taxon>
        <taxon>Coscinodiscophyceae</taxon>
        <taxon>Thalassiosirophycidae</taxon>
        <taxon>Thalassiosirales</taxon>
        <taxon>Thalassiosiraceae</taxon>
        <taxon>Thalassiosira</taxon>
    </lineage>
</organism>
<dbReference type="AlphaFoldDB" id="K0RJ73"/>
<dbReference type="Proteomes" id="UP000266841">
    <property type="component" value="Unassembled WGS sequence"/>
</dbReference>
<keyword evidence="1" id="KW-0732">Signal</keyword>
<name>K0RJ73_THAOC</name>
<sequence length="275" mass="29780">MMRQFFSLLVVLAVSSIVGGQVCPHDAGLWGQLKDTAVDVTKPVRRSMDATYNRLDDKKKFGVCAVVGFCASRFAVRTTIKTAKTAGAAYIAFEALEYAGILDEARTPENKALVKRARDYVLKSIDGFRHDIRSNLRPSKVHDRIQKGMKKDKSGTTGLGTGAFLGLVTSIKQSVRLYAKASDAMERSSVARERDGGLAVPLYTVGTHPQDQSRLLGDTLPAGTSVGCLPFEFEFAEQTTPTNTAGMNNSSINLLSMLPTAVQLMLLAVKLFTSP</sequence>
<evidence type="ECO:0000313" key="2">
    <source>
        <dbReference type="EMBL" id="EJK46697.1"/>
    </source>
</evidence>
<gene>
    <name evidence="2" type="ORF">THAOC_34624</name>
</gene>
<keyword evidence="3" id="KW-1185">Reference proteome</keyword>
<dbReference type="eggNOG" id="ENOG502T2DG">
    <property type="taxonomic scope" value="Eukaryota"/>
</dbReference>
<accession>K0RJ73</accession>
<dbReference type="OrthoDB" id="10588716at2759"/>
<protein>
    <submittedName>
        <fullName evidence="2">Uncharacterized protein</fullName>
    </submittedName>
</protein>
<evidence type="ECO:0000313" key="3">
    <source>
        <dbReference type="Proteomes" id="UP000266841"/>
    </source>
</evidence>